<evidence type="ECO:0000256" key="12">
    <source>
        <dbReference type="PROSITE-ProRule" id="PRU01319"/>
    </source>
</evidence>
<keyword evidence="17" id="KW-1185">Reference proteome</keyword>
<feature type="binding site" evidence="12">
    <location>
        <position position="79"/>
    </location>
    <ligand>
        <name>a divalent metal cation</name>
        <dbReference type="ChEBI" id="CHEBI:60240"/>
    </ligand>
</feature>
<feature type="compositionally biased region" description="Low complexity" evidence="14">
    <location>
        <begin position="25"/>
        <end position="54"/>
    </location>
</feature>
<comment type="cofactor">
    <cofactor evidence="12">
        <name>Mn(2+)</name>
        <dbReference type="ChEBI" id="CHEBI:29035"/>
    </cofactor>
    <cofactor evidence="12">
        <name>Mg(2+)</name>
        <dbReference type="ChEBI" id="CHEBI:18420"/>
    </cofactor>
    <text evidence="12">Manganese or magnesium. Binds 1 divalent metal ion per monomer in the absence of substrate. May bind a second metal ion after substrate binding.</text>
</comment>
<evidence type="ECO:0000256" key="8">
    <source>
        <dbReference type="ARBA" id="ARBA00022723"/>
    </source>
</evidence>
<dbReference type="InterPro" id="IPR022898">
    <property type="entry name" value="RNase_HII"/>
</dbReference>
<dbReference type="SUPFAM" id="SSF53098">
    <property type="entry name" value="Ribonuclease H-like"/>
    <property type="match status" value="1"/>
</dbReference>
<dbReference type="PANTHER" id="PTHR10954">
    <property type="entry name" value="RIBONUCLEASE H2 SUBUNIT A"/>
    <property type="match status" value="1"/>
</dbReference>
<evidence type="ECO:0000256" key="5">
    <source>
        <dbReference type="ARBA" id="ARBA00007383"/>
    </source>
</evidence>
<dbReference type="InterPro" id="IPR001352">
    <property type="entry name" value="RNase_HII/HIII"/>
</dbReference>
<dbReference type="CDD" id="cd07182">
    <property type="entry name" value="RNase_HII_bacteria_HII_like"/>
    <property type="match status" value="1"/>
</dbReference>
<keyword evidence="6" id="KW-0963">Cytoplasm</keyword>
<evidence type="ECO:0000256" key="10">
    <source>
        <dbReference type="ARBA" id="ARBA00022801"/>
    </source>
</evidence>
<dbReference type="InterPro" id="IPR036397">
    <property type="entry name" value="RNaseH_sf"/>
</dbReference>
<evidence type="ECO:0000313" key="16">
    <source>
        <dbReference type="EMBL" id="QAB17653.1"/>
    </source>
</evidence>
<evidence type="ECO:0000256" key="2">
    <source>
        <dbReference type="ARBA" id="ARBA00001946"/>
    </source>
</evidence>
<feature type="binding site" evidence="12">
    <location>
        <position position="78"/>
    </location>
    <ligand>
        <name>a divalent metal cation</name>
        <dbReference type="ChEBI" id="CHEBI:60240"/>
    </ligand>
</feature>
<dbReference type="RefSeq" id="WP_128386737.1">
    <property type="nucleotide sequence ID" value="NZ_CP035037.1"/>
</dbReference>
<evidence type="ECO:0000256" key="6">
    <source>
        <dbReference type="ARBA" id="ARBA00022490"/>
    </source>
</evidence>
<comment type="subcellular location">
    <subcellularLocation>
        <location evidence="4">Cytoplasm</location>
    </subcellularLocation>
</comment>
<dbReference type="PANTHER" id="PTHR10954:SF18">
    <property type="entry name" value="RIBONUCLEASE HII"/>
    <property type="match status" value="1"/>
</dbReference>
<gene>
    <name evidence="16" type="ORF">Leucomu_06710</name>
</gene>
<evidence type="ECO:0000313" key="17">
    <source>
        <dbReference type="Proteomes" id="UP000285768"/>
    </source>
</evidence>
<evidence type="ECO:0000256" key="9">
    <source>
        <dbReference type="ARBA" id="ARBA00022759"/>
    </source>
</evidence>
<dbReference type="NCBIfam" id="NF000595">
    <property type="entry name" value="PRK00015.1-3"/>
    <property type="match status" value="1"/>
</dbReference>
<evidence type="ECO:0000256" key="1">
    <source>
        <dbReference type="ARBA" id="ARBA00000077"/>
    </source>
</evidence>
<keyword evidence="7 12" id="KW-0540">Nuclease</keyword>
<keyword evidence="10 12" id="KW-0378">Hydrolase</keyword>
<organism evidence="16 17">
    <name type="scientific">Leucobacter muris</name>
    <dbReference type="NCBI Taxonomy" id="1935379"/>
    <lineage>
        <taxon>Bacteria</taxon>
        <taxon>Bacillati</taxon>
        <taxon>Actinomycetota</taxon>
        <taxon>Actinomycetes</taxon>
        <taxon>Micrococcales</taxon>
        <taxon>Microbacteriaceae</taxon>
        <taxon>Leucobacter</taxon>
    </lineage>
</organism>
<reference evidence="16 17" key="1">
    <citation type="submission" date="2019-01" db="EMBL/GenBank/DDBJ databases">
        <title>Leucobacter muris sp. nov. isolated from the nose of a laboratory mouse.</title>
        <authorList>
            <person name="Benga L."/>
            <person name="Sproeer C."/>
            <person name="Schumann P."/>
            <person name="Verbarg S."/>
            <person name="Bunk B."/>
            <person name="Engelhardt E."/>
            <person name="Benten P.M."/>
            <person name="Sager M."/>
        </authorList>
    </citation>
    <scope>NUCLEOTIDE SEQUENCE [LARGE SCALE GENOMIC DNA]</scope>
    <source>
        <strain evidence="16 17">DSM 101948</strain>
    </source>
</reference>
<comment type="function">
    <text evidence="3 13">Endonuclease that specifically degrades the RNA of RNA-DNA hybrids.</text>
</comment>
<keyword evidence="8 12" id="KW-0479">Metal-binding</keyword>
<keyword evidence="11" id="KW-0464">Manganese</keyword>
<dbReference type="EC" id="3.1.26.4" evidence="13"/>
<dbReference type="InterPro" id="IPR012337">
    <property type="entry name" value="RNaseH-like_sf"/>
</dbReference>
<sequence length="266" mass="28051">MSRDSADALALAPDRALVEPAGSRGAVAQQAEVGAGAPRRAETQAQAQARAAAPPKDPTLDVELGCFDEGFDLVIGVDEVGRGAVAGPVAVGVHAVVRGTCEFPEGLRDSKLLSEKRREAMAPLVRGWGAGAVGFASAEEIDEHGIGAMLGEAGRRALLELHAAGVAVERALILLDGSHDWLTPALRSPLRVRTRVGADRSCASVAAASVRAKVERDALMREAHEAHPEYGWSSNKGYGSRAHYEGITARGLTELHRHTWITRPRA</sequence>
<comment type="cofactor">
    <cofactor evidence="2">
        <name>Mg(2+)</name>
        <dbReference type="ChEBI" id="CHEBI:18420"/>
    </cofactor>
</comment>
<dbReference type="EMBL" id="CP035037">
    <property type="protein sequence ID" value="QAB17653.1"/>
    <property type="molecule type" value="Genomic_DNA"/>
</dbReference>
<accession>A0ABX5QF81</accession>
<dbReference type="GO" id="GO:0004523">
    <property type="term" value="F:RNA-DNA hybrid ribonuclease activity"/>
    <property type="evidence" value="ECO:0007669"/>
    <property type="project" value="UniProtKB-EC"/>
</dbReference>
<keyword evidence="9 12" id="KW-0255">Endonuclease</keyword>
<comment type="catalytic activity">
    <reaction evidence="1 12 13">
        <text>Endonucleolytic cleavage to 5'-phosphomonoester.</text>
        <dbReference type="EC" id="3.1.26.4"/>
    </reaction>
</comment>
<proteinExistence type="inferred from homology"/>
<comment type="similarity">
    <text evidence="5 13">Belongs to the RNase HII family.</text>
</comment>
<name>A0ABX5QF81_9MICO</name>
<dbReference type="Gene3D" id="3.30.420.10">
    <property type="entry name" value="Ribonuclease H-like superfamily/Ribonuclease H"/>
    <property type="match status" value="1"/>
</dbReference>
<evidence type="ECO:0000256" key="11">
    <source>
        <dbReference type="ARBA" id="ARBA00023211"/>
    </source>
</evidence>
<evidence type="ECO:0000256" key="14">
    <source>
        <dbReference type="SAM" id="MobiDB-lite"/>
    </source>
</evidence>
<feature type="region of interest" description="Disordered" evidence="14">
    <location>
        <begin position="20"/>
        <end position="56"/>
    </location>
</feature>
<dbReference type="Proteomes" id="UP000285768">
    <property type="component" value="Chromosome"/>
</dbReference>
<dbReference type="InterPro" id="IPR024567">
    <property type="entry name" value="RNase_HII/HIII_dom"/>
</dbReference>
<evidence type="ECO:0000256" key="3">
    <source>
        <dbReference type="ARBA" id="ARBA00004065"/>
    </source>
</evidence>
<evidence type="ECO:0000256" key="4">
    <source>
        <dbReference type="ARBA" id="ARBA00004496"/>
    </source>
</evidence>
<protein>
    <recommendedName>
        <fullName evidence="13">Ribonuclease</fullName>
        <ecNumber evidence="13">3.1.26.4</ecNumber>
    </recommendedName>
</protein>
<feature type="binding site" evidence="12">
    <location>
        <position position="176"/>
    </location>
    <ligand>
        <name>a divalent metal cation</name>
        <dbReference type="ChEBI" id="CHEBI:60240"/>
    </ligand>
</feature>
<dbReference type="PROSITE" id="PS51975">
    <property type="entry name" value="RNASE_H_2"/>
    <property type="match status" value="1"/>
</dbReference>
<dbReference type="Pfam" id="PF01351">
    <property type="entry name" value="RNase_HII"/>
    <property type="match status" value="1"/>
</dbReference>
<evidence type="ECO:0000256" key="13">
    <source>
        <dbReference type="RuleBase" id="RU003515"/>
    </source>
</evidence>
<evidence type="ECO:0000256" key="7">
    <source>
        <dbReference type="ARBA" id="ARBA00022722"/>
    </source>
</evidence>
<evidence type="ECO:0000259" key="15">
    <source>
        <dbReference type="PROSITE" id="PS51975"/>
    </source>
</evidence>
<feature type="domain" description="RNase H type-2" evidence="15">
    <location>
        <begin position="72"/>
        <end position="266"/>
    </location>
</feature>